<dbReference type="Pfam" id="PF12802">
    <property type="entry name" value="MarR_2"/>
    <property type="match status" value="1"/>
</dbReference>
<dbReference type="InterPro" id="IPR036388">
    <property type="entry name" value="WH-like_DNA-bd_sf"/>
</dbReference>
<accession>A0A1G7XXP6</accession>
<gene>
    <name evidence="2" type="ORF">SAMN04488121_107121</name>
</gene>
<sequence>MRIEQAINQRKFKDDYHKIVVNLLYTGNWLRDALGANLKEHGLLPQHYNALRIIKGRHPEPVSAGDIKDVMLDKASDVTRLLDKLEKLEYVQRRLCPHNRRKMDISITPQGLKLLSDVDILMDSFYEDLAERITEEEAATLSDLLDKIRG</sequence>
<reference evidence="3" key="1">
    <citation type="submission" date="2016-10" db="EMBL/GenBank/DDBJ databases">
        <authorList>
            <person name="Varghese N."/>
            <person name="Submissions S."/>
        </authorList>
    </citation>
    <scope>NUCLEOTIDE SEQUENCE [LARGE SCALE GENOMIC DNA]</scope>
    <source>
        <strain evidence="3">DSM 527</strain>
    </source>
</reference>
<dbReference type="Gene3D" id="1.10.10.10">
    <property type="entry name" value="Winged helix-like DNA-binding domain superfamily/Winged helix DNA-binding domain"/>
    <property type="match status" value="1"/>
</dbReference>
<dbReference type="InterPro" id="IPR036390">
    <property type="entry name" value="WH_DNA-bd_sf"/>
</dbReference>
<evidence type="ECO:0000259" key="1">
    <source>
        <dbReference type="PROSITE" id="PS50995"/>
    </source>
</evidence>
<proteinExistence type="predicted"/>
<dbReference type="AlphaFoldDB" id="A0A1G7XXP6"/>
<name>A0A1G7XXP6_CHIFI</name>
<dbReference type="GO" id="GO:0003677">
    <property type="term" value="F:DNA binding"/>
    <property type="evidence" value="ECO:0007669"/>
    <property type="project" value="UniProtKB-KW"/>
</dbReference>
<dbReference type="GO" id="GO:0006950">
    <property type="term" value="P:response to stress"/>
    <property type="evidence" value="ECO:0007669"/>
    <property type="project" value="TreeGrafter"/>
</dbReference>
<feature type="domain" description="HTH marR-type" evidence="1">
    <location>
        <begin position="1"/>
        <end position="150"/>
    </location>
</feature>
<dbReference type="SMART" id="SM00347">
    <property type="entry name" value="HTH_MARR"/>
    <property type="match status" value="1"/>
</dbReference>
<dbReference type="SUPFAM" id="SSF46785">
    <property type="entry name" value="Winged helix' DNA-binding domain"/>
    <property type="match status" value="1"/>
</dbReference>
<evidence type="ECO:0000313" key="2">
    <source>
        <dbReference type="EMBL" id="SDG88796.1"/>
    </source>
</evidence>
<protein>
    <submittedName>
        <fullName evidence="2">DNA-binding transcriptional regulator, MarR family</fullName>
    </submittedName>
</protein>
<dbReference type="OrthoDB" id="763883at2"/>
<dbReference type="EMBL" id="FNBN01000007">
    <property type="protein sequence ID" value="SDG88796.1"/>
    <property type="molecule type" value="Genomic_DNA"/>
</dbReference>
<dbReference type="PROSITE" id="PS50995">
    <property type="entry name" value="HTH_MARR_2"/>
    <property type="match status" value="1"/>
</dbReference>
<dbReference type="GO" id="GO:0003700">
    <property type="term" value="F:DNA-binding transcription factor activity"/>
    <property type="evidence" value="ECO:0007669"/>
    <property type="project" value="InterPro"/>
</dbReference>
<dbReference type="PANTHER" id="PTHR33164">
    <property type="entry name" value="TRANSCRIPTIONAL REGULATOR, MARR FAMILY"/>
    <property type="match status" value="1"/>
</dbReference>
<organism evidence="2 3">
    <name type="scientific">Chitinophaga filiformis</name>
    <name type="common">Myxococcus filiformis</name>
    <name type="synonym">Flexibacter filiformis</name>
    <dbReference type="NCBI Taxonomy" id="104663"/>
    <lineage>
        <taxon>Bacteria</taxon>
        <taxon>Pseudomonadati</taxon>
        <taxon>Bacteroidota</taxon>
        <taxon>Chitinophagia</taxon>
        <taxon>Chitinophagales</taxon>
        <taxon>Chitinophagaceae</taxon>
        <taxon>Chitinophaga</taxon>
    </lineage>
</organism>
<dbReference type="PANTHER" id="PTHR33164:SF43">
    <property type="entry name" value="HTH-TYPE TRANSCRIPTIONAL REPRESSOR YETL"/>
    <property type="match status" value="1"/>
</dbReference>
<evidence type="ECO:0000313" key="3">
    <source>
        <dbReference type="Proteomes" id="UP000199045"/>
    </source>
</evidence>
<keyword evidence="2" id="KW-0238">DNA-binding</keyword>
<dbReference type="InterPro" id="IPR000835">
    <property type="entry name" value="HTH_MarR-typ"/>
</dbReference>
<dbReference type="Proteomes" id="UP000199045">
    <property type="component" value="Unassembled WGS sequence"/>
</dbReference>
<dbReference type="STRING" id="104663.SAMN04488121_107121"/>
<dbReference type="RefSeq" id="WP_089835680.1">
    <property type="nucleotide sequence ID" value="NZ_FNBN01000007.1"/>
</dbReference>
<dbReference type="InterPro" id="IPR039422">
    <property type="entry name" value="MarR/SlyA-like"/>
</dbReference>
<dbReference type="PRINTS" id="PR00598">
    <property type="entry name" value="HTHMARR"/>
</dbReference>